<name>A0ABR2IB11_9PEZI</name>
<evidence type="ECO:0000313" key="4">
    <source>
        <dbReference type="Proteomes" id="UP001390339"/>
    </source>
</evidence>
<proteinExistence type="predicted"/>
<organism evidence="3 4">
    <name type="scientific">Apiospora arundinis</name>
    <dbReference type="NCBI Taxonomy" id="335852"/>
    <lineage>
        <taxon>Eukaryota</taxon>
        <taxon>Fungi</taxon>
        <taxon>Dikarya</taxon>
        <taxon>Ascomycota</taxon>
        <taxon>Pezizomycotina</taxon>
        <taxon>Sordariomycetes</taxon>
        <taxon>Xylariomycetidae</taxon>
        <taxon>Amphisphaeriales</taxon>
        <taxon>Apiosporaceae</taxon>
        <taxon>Apiospora</taxon>
    </lineage>
</organism>
<keyword evidence="4" id="KW-1185">Reference proteome</keyword>
<dbReference type="Pfam" id="PF24883">
    <property type="entry name" value="NPHP3_N"/>
    <property type="match status" value="1"/>
</dbReference>
<dbReference type="PANTHER" id="PTHR10039:SF5">
    <property type="entry name" value="NACHT DOMAIN-CONTAINING PROTEIN"/>
    <property type="match status" value="1"/>
</dbReference>
<dbReference type="SUPFAM" id="SSF52540">
    <property type="entry name" value="P-loop containing nucleoside triphosphate hydrolases"/>
    <property type="match status" value="1"/>
</dbReference>
<dbReference type="PANTHER" id="PTHR10039">
    <property type="entry name" value="AMELOGENIN"/>
    <property type="match status" value="1"/>
</dbReference>
<evidence type="ECO:0000313" key="3">
    <source>
        <dbReference type="EMBL" id="KAK8859850.1"/>
    </source>
</evidence>
<gene>
    <name evidence="3" type="ORF">PGQ11_010584</name>
</gene>
<sequence length="1123" mass="127322">MEALAAIGLVSNLLQFVELGCKLLEKAKDIHQSSVGSTEEDASGHRIAASLEASFVRLSTSTTERSHSEQEVAVFTTASECADVARQLSQLLEKTRVKGSRSKVKVFKAAVKSTLKSKEKAGLIARLDHAISALNTQLLLLTRSDLVTYLNTSFEWHSTHRTQLLSINAQIKTLRESLISETPQTVAIVASLRETLDKSHKSLLAVRQHQILESLRFDLMEAREEGITEAHETTYEWILEPEGPYATPIQGVASQRFRSWLKADGGIFFIMGKPGAGKSVLMKLLSRHHTTGHLLRSALSNEPEPIVVKFFFWNAGSDHQKSFNGLVRSLLHSILSQAPELIPTALPKEWAETSTFSGHSWTAHHDHRRINTVFDQLLRSDLMFHNRNFVFFIDGLDELDGNHQHMVKQIRSWSTIGGRNLKICVSSREWNVFTSGFSDCESLQLQMLTRADMLHTAMDTLMHNDDFKRLDVSTETLESFVEILVNKAEGVFLWTSLVLRLLQDGLSDGDELRHLQRKLDVLPTELEDLFEHMLLSIRKEDQAYAFKMISYVSGASSNSPPFMFRMLFLDLLYETDGTTDPAQVLALACKDLTRPEVEDYLRKQLKMVRKRLIGRCKCLIEIREADNIDGNYTVSQGTSDENSESKMIELESTPFFNETVHLAHRKVKEYIEGDKTMSVLNKFANGINWQADTLRTLTEHINFQINYGHMFIGWPRLEDSTMRMHPKCMNPTTCATECYARSLTQELMRCYIFSQYGGTSLLTPADVSLFLEHVFNLFGQGNRRVKWLKSECSNGAVYSYCGKFHLDDVNNYAPVLTCAKGGTHVSIPHLCAIIGATGFFEKRFMETWSDSTRIYDRPGMIRCLLTSDFVGGGGSLDTERSARLAKIFDLLKRHGPRVDQVSWGCCCDGFFEVGYEWTIWQAMFCCRLLGRSGHISPEDWNALLVKLLDDGIDIQLCLEVHFTIAKEHLRGYPPGTQPTWTSESEEEQYLLAEIWTRPVKTIHQLCTDNWTEAARPDHGPISIFLLRKDTRLAKMAKEKGGMLYFSDLLGYMGIQLDPNRMNNTSVPSIPPLLGWKINPKKRIEAYDDLVESSPGRLVREGHFFTGAHRDENISDSDRWIKVT</sequence>
<dbReference type="InterPro" id="IPR056884">
    <property type="entry name" value="NPHP3-like_N"/>
</dbReference>
<dbReference type="PROSITE" id="PS50837">
    <property type="entry name" value="NACHT"/>
    <property type="match status" value="1"/>
</dbReference>
<evidence type="ECO:0000256" key="1">
    <source>
        <dbReference type="ARBA" id="ARBA00022737"/>
    </source>
</evidence>
<reference evidence="3 4" key="1">
    <citation type="journal article" date="2024" name="IMA Fungus">
        <title>Apiospora arundinis, a panoply of carbohydrate-active enzymes and secondary metabolites.</title>
        <authorList>
            <person name="Sorensen T."/>
            <person name="Petersen C."/>
            <person name="Muurmann A.T."/>
            <person name="Christiansen J.V."/>
            <person name="Brundto M.L."/>
            <person name="Overgaard C.K."/>
            <person name="Boysen A.T."/>
            <person name="Wollenberg R.D."/>
            <person name="Larsen T.O."/>
            <person name="Sorensen J.L."/>
            <person name="Nielsen K.L."/>
            <person name="Sondergaard T.E."/>
        </authorList>
    </citation>
    <scope>NUCLEOTIDE SEQUENCE [LARGE SCALE GENOMIC DNA]</scope>
    <source>
        <strain evidence="3 4">AAU 773</strain>
    </source>
</reference>
<dbReference type="InterPro" id="IPR007111">
    <property type="entry name" value="NACHT_NTPase"/>
</dbReference>
<keyword evidence="1" id="KW-0677">Repeat</keyword>
<dbReference type="EMBL" id="JAPCWZ010000006">
    <property type="protein sequence ID" value="KAK8859850.1"/>
    <property type="molecule type" value="Genomic_DNA"/>
</dbReference>
<evidence type="ECO:0000259" key="2">
    <source>
        <dbReference type="PROSITE" id="PS50837"/>
    </source>
</evidence>
<feature type="domain" description="NACHT" evidence="2">
    <location>
        <begin position="266"/>
        <end position="399"/>
    </location>
</feature>
<dbReference type="Gene3D" id="3.40.50.300">
    <property type="entry name" value="P-loop containing nucleotide triphosphate hydrolases"/>
    <property type="match status" value="1"/>
</dbReference>
<protein>
    <recommendedName>
        <fullName evidence="2">NACHT domain-containing protein</fullName>
    </recommendedName>
</protein>
<dbReference type="Proteomes" id="UP001390339">
    <property type="component" value="Unassembled WGS sequence"/>
</dbReference>
<comment type="caution">
    <text evidence="3">The sequence shown here is derived from an EMBL/GenBank/DDBJ whole genome shotgun (WGS) entry which is preliminary data.</text>
</comment>
<dbReference type="InterPro" id="IPR027417">
    <property type="entry name" value="P-loop_NTPase"/>
</dbReference>
<accession>A0ABR2IB11</accession>